<keyword evidence="4" id="KW-1185">Reference proteome</keyword>
<dbReference type="InterPro" id="IPR045443">
    <property type="entry name" value="DUF6504"/>
</dbReference>
<feature type="domain" description="DUF6504" evidence="2">
    <location>
        <begin position="453"/>
        <end position="525"/>
    </location>
</feature>
<evidence type="ECO:0000313" key="4">
    <source>
        <dbReference type="Proteomes" id="UP000285232"/>
    </source>
</evidence>
<reference evidence="3 4" key="1">
    <citation type="journal article" date="2017" name="Int. J. Syst. Evol. Microbiol.">
        <title>Erythrobacter aquimixticola sp. nov., isolated from the junction between the ocean and a freshwater spring.</title>
        <authorList>
            <person name="Park S."/>
            <person name="Jung Y.T."/>
            <person name="Choi S.J."/>
            <person name="Yoon J.H."/>
        </authorList>
    </citation>
    <scope>NUCLEOTIDE SEQUENCE [LARGE SCALE GENOMIC DNA]</scope>
    <source>
        <strain evidence="3 4">JSSK-14</strain>
    </source>
</reference>
<evidence type="ECO:0000259" key="2">
    <source>
        <dbReference type="Pfam" id="PF20114"/>
    </source>
</evidence>
<dbReference type="InterPro" id="IPR050356">
    <property type="entry name" value="SulA_CellDiv_inhibitor"/>
</dbReference>
<dbReference type="SUPFAM" id="SSF56672">
    <property type="entry name" value="DNA/RNA polymerases"/>
    <property type="match status" value="1"/>
</dbReference>
<dbReference type="EMBL" id="RAHX01000001">
    <property type="protein sequence ID" value="RJY09511.1"/>
    <property type="molecule type" value="Genomic_DNA"/>
</dbReference>
<dbReference type="AlphaFoldDB" id="A0A419RUQ2"/>
<comment type="caution">
    <text evidence="3">The sequence shown here is derived from an EMBL/GenBank/DDBJ whole genome shotgun (WGS) entry which is preliminary data.</text>
</comment>
<dbReference type="InterPro" id="IPR043502">
    <property type="entry name" value="DNA/RNA_pol_sf"/>
</dbReference>
<proteinExistence type="predicted"/>
<name>A0A419RUQ2_9SPHN</name>
<dbReference type="Pfam" id="PF20114">
    <property type="entry name" value="DUF6504"/>
    <property type="match status" value="1"/>
</dbReference>
<dbReference type="CDD" id="cd03468">
    <property type="entry name" value="PolY_like"/>
    <property type="match status" value="1"/>
</dbReference>
<evidence type="ECO:0000313" key="3">
    <source>
        <dbReference type="EMBL" id="RJY09511.1"/>
    </source>
</evidence>
<dbReference type="OrthoDB" id="9788640at2"/>
<keyword evidence="1" id="KW-0227">DNA damage</keyword>
<dbReference type="PANTHER" id="PTHR35369">
    <property type="entry name" value="BLR3025 PROTEIN-RELATED"/>
    <property type="match status" value="1"/>
</dbReference>
<dbReference type="GO" id="GO:0006281">
    <property type="term" value="P:DNA repair"/>
    <property type="evidence" value="ECO:0007669"/>
    <property type="project" value="TreeGrafter"/>
</dbReference>
<dbReference type="Proteomes" id="UP000285232">
    <property type="component" value="Unassembled WGS sequence"/>
</dbReference>
<accession>A0A419RUQ2</accession>
<organism evidence="3 4">
    <name type="scientific">Aurantiacibacter aquimixticola</name>
    <dbReference type="NCBI Taxonomy" id="1958945"/>
    <lineage>
        <taxon>Bacteria</taxon>
        <taxon>Pseudomonadati</taxon>
        <taxon>Pseudomonadota</taxon>
        <taxon>Alphaproteobacteria</taxon>
        <taxon>Sphingomonadales</taxon>
        <taxon>Erythrobacteraceae</taxon>
        <taxon>Aurantiacibacter</taxon>
    </lineage>
</organism>
<evidence type="ECO:0000256" key="1">
    <source>
        <dbReference type="ARBA" id="ARBA00022763"/>
    </source>
</evidence>
<sequence length="529" mass="58820">MMSRRIVSIWIPHLPIERWLRYHRPNGSGGRQADAHAVCGKGGVEAGPIVLSREDTHGPVIHAVTPAARDAGARVGVRVVDARALDPSLKVEEADPAGDAAWLARLAIWCRRWCPASAVDGDDGLVLDTGGADHLWGGEAAMLEDIVSRFRRLGHGVRLAVAPTHGAAWALARHGAQGNIRQHAEGLEKALAPLPVTALRLDAETVLLLRRLGLKTIGQLAAVPRLSLARRFRTMVSRGKPLETPLRQLDRALGRAPEPLVAATPPQRFRVVRRLAEPLPDPYPHLMPLLQELCGKLDAADHGVRRLRFEAFRADGDVGYVEVATASPVRAPEHLVRLFDERLDRLDPLYGFDAFAMEALWTEPLAPAQVRLDGDEADGVAAARLVDRLIARLGPDAVMRPMARESHVPERAEGWIGVLAPKAAPPAPPPERERPLRMLRHPEEIRVLYAVPEGPPAQFVWRHQTHRIARHEGPERIAPEWWREKSTARLRDYYRVEDSEGRRYWLFREGLHGDGRGDDPRWFLHGMFA</sequence>
<gene>
    <name evidence="3" type="ORF">D6201_09210</name>
</gene>
<protein>
    <submittedName>
        <fullName evidence="3">DNA polymerase Y family protein</fullName>
    </submittedName>
</protein>
<dbReference type="PANTHER" id="PTHR35369:SF2">
    <property type="entry name" value="BLR3025 PROTEIN"/>
    <property type="match status" value="1"/>
</dbReference>